<comment type="domain">
    <text evidence="5">The PRC barrel domain binds ribosomal protein uS19.</text>
</comment>
<dbReference type="EMBL" id="FMXQ01000001">
    <property type="protein sequence ID" value="SDB06291.1"/>
    <property type="molecule type" value="Genomic_DNA"/>
</dbReference>
<dbReference type="Gene3D" id="2.40.30.60">
    <property type="entry name" value="RimM"/>
    <property type="match status" value="1"/>
</dbReference>
<comment type="function">
    <text evidence="5">An accessory protein needed during the final step in the assembly of 30S ribosomal subunit, possibly for assembly of the head region. Essential for efficient processing of 16S rRNA. May be needed both before and after RbfA during the maturation of 16S rRNA. It has affinity for free ribosomal 30S subunits but not for 70S ribosomes.</text>
</comment>
<feature type="domain" description="Ribosome maturation factor RimM PRC barrel" evidence="7">
    <location>
        <begin position="105"/>
        <end position="172"/>
    </location>
</feature>
<evidence type="ECO:0000259" key="7">
    <source>
        <dbReference type="Pfam" id="PF24986"/>
    </source>
</evidence>
<keyword evidence="3 5" id="KW-0698">rRNA processing</keyword>
<accession>A0A1G6AD02</accession>
<comment type="similarity">
    <text evidence="5">Belongs to the RimM family.</text>
</comment>
<dbReference type="GO" id="GO:0005737">
    <property type="term" value="C:cytoplasm"/>
    <property type="evidence" value="ECO:0007669"/>
    <property type="project" value="UniProtKB-SubCell"/>
</dbReference>
<dbReference type="Proteomes" id="UP000199071">
    <property type="component" value="Unassembled WGS sequence"/>
</dbReference>
<keyword evidence="4 5" id="KW-0143">Chaperone</keyword>
<name>A0A1G6AD02_9HYPH</name>
<keyword evidence="1 5" id="KW-0963">Cytoplasm</keyword>
<dbReference type="GO" id="GO:0005840">
    <property type="term" value="C:ribosome"/>
    <property type="evidence" value="ECO:0007669"/>
    <property type="project" value="InterPro"/>
</dbReference>
<dbReference type="InterPro" id="IPR056792">
    <property type="entry name" value="PRC_RimM"/>
</dbReference>
<dbReference type="InterPro" id="IPR011961">
    <property type="entry name" value="RimM"/>
</dbReference>
<dbReference type="AlphaFoldDB" id="A0A1G6AD02"/>
<dbReference type="InterPro" id="IPR002676">
    <property type="entry name" value="RimM_N"/>
</dbReference>
<dbReference type="PANTHER" id="PTHR33692">
    <property type="entry name" value="RIBOSOME MATURATION FACTOR RIMM"/>
    <property type="match status" value="1"/>
</dbReference>
<feature type="domain" description="RimM N-terminal" evidence="6">
    <location>
        <begin position="10"/>
        <end position="92"/>
    </location>
</feature>
<comment type="subunit">
    <text evidence="5">Binds ribosomal protein uS19.</text>
</comment>
<evidence type="ECO:0000256" key="3">
    <source>
        <dbReference type="ARBA" id="ARBA00022552"/>
    </source>
</evidence>
<dbReference type="Pfam" id="PF24986">
    <property type="entry name" value="PRC_RimM"/>
    <property type="match status" value="1"/>
</dbReference>
<dbReference type="STRING" id="665467.SAMN02982931_00464"/>
<dbReference type="RefSeq" id="WP_090874581.1">
    <property type="nucleotide sequence ID" value="NZ_FMXQ01000001.1"/>
</dbReference>
<evidence type="ECO:0000313" key="9">
    <source>
        <dbReference type="Proteomes" id="UP000199071"/>
    </source>
</evidence>
<dbReference type="NCBIfam" id="TIGR02273">
    <property type="entry name" value="16S_RimM"/>
    <property type="match status" value="1"/>
</dbReference>
<dbReference type="InterPro" id="IPR011033">
    <property type="entry name" value="PRC_barrel-like_sf"/>
</dbReference>
<evidence type="ECO:0000256" key="1">
    <source>
        <dbReference type="ARBA" id="ARBA00022490"/>
    </source>
</evidence>
<gene>
    <name evidence="5" type="primary">rimM</name>
    <name evidence="8" type="ORF">SAMN02982931_00464</name>
</gene>
<protein>
    <recommendedName>
        <fullName evidence="5">Ribosome maturation factor RimM</fullName>
    </recommendedName>
</protein>
<dbReference type="GO" id="GO:0043022">
    <property type="term" value="F:ribosome binding"/>
    <property type="evidence" value="ECO:0007669"/>
    <property type="project" value="InterPro"/>
</dbReference>
<dbReference type="InterPro" id="IPR036976">
    <property type="entry name" value="RimM_N_sf"/>
</dbReference>
<keyword evidence="9" id="KW-1185">Reference proteome</keyword>
<proteinExistence type="inferred from homology"/>
<evidence type="ECO:0000256" key="2">
    <source>
        <dbReference type="ARBA" id="ARBA00022517"/>
    </source>
</evidence>
<dbReference type="OrthoDB" id="9788191at2"/>
<comment type="subcellular location">
    <subcellularLocation>
        <location evidence="5">Cytoplasm</location>
    </subcellularLocation>
</comment>
<dbReference type="HAMAP" id="MF_00014">
    <property type="entry name" value="Ribosome_mat_RimM"/>
    <property type="match status" value="1"/>
</dbReference>
<dbReference type="GO" id="GO:0006364">
    <property type="term" value="P:rRNA processing"/>
    <property type="evidence" value="ECO:0007669"/>
    <property type="project" value="UniProtKB-UniRule"/>
</dbReference>
<dbReference type="GO" id="GO:0042274">
    <property type="term" value="P:ribosomal small subunit biogenesis"/>
    <property type="evidence" value="ECO:0007669"/>
    <property type="project" value="UniProtKB-UniRule"/>
</dbReference>
<dbReference type="SUPFAM" id="SSF50346">
    <property type="entry name" value="PRC-barrel domain"/>
    <property type="match status" value="1"/>
</dbReference>
<organism evidence="8 9">
    <name type="scientific">Bauldia litoralis</name>
    <dbReference type="NCBI Taxonomy" id="665467"/>
    <lineage>
        <taxon>Bacteria</taxon>
        <taxon>Pseudomonadati</taxon>
        <taxon>Pseudomonadota</taxon>
        <taxon>Alphaproteobacteria</taxon>
        <taxon>Hyphomicrobiales</taxon>
        <taxon>Kaistiaceae</taxon>
        <taxon>Bauldia</taxon>
    </lineage>
</organism>
<dbReference type="Pfam" id="PF01782">
    <property type="entry name" value="RimM"/>
    <property type="match status" value="1"/>
</dbReference>
<evidence type="ECO:0000256" key="4">
    <source>
        <dbReference type="ARBA" id="ARBA00023186"/>
    </source>
</evidence>
<dbReference type="Gene3D" id="2.30.30.240">
    <property type="entry name" value="PRC-barrel domain"/>
    <property type="match status" value="1"/>
</dbReference>
<evidence type="ECO:0000256" key="5">
    <source>
        <dbReference type="HAMAP-Rule" id="MF_00014"/>
    </source>
</evidence>
<dbReference type="SUPFAM" id="SSF50447">
    <property type="entry name" value="Translation proteins"/>
    <property type="match status" value="1"/>
</dbReference>
<dbReference type="InterPro" id="IPR009000">
    <property type="entry name" value="Transl_B-barrel_sf"/>
</dbReference>
<reference evidence="8 9" key="1">
    <citation type="submission" date="2016-10" db="EMBL/GenBank/DDBJ databases">
        <authorList>
            <person name="de Groot N.N."/>
        </authorList>
    </citation>
    <scope>NUCLEOTIDE SEQUENCE [LARGE SCALE GENOMIC DNA]</scope>
    <source>
        <strain evidence="8 9">ATCC 35022</strain>
    </source>
</reference>
<sequence length="183" mass="18964">MSASAADRVVIARIGAAHGIKGEVRVKAFTATPADIAAYGPLEAPDGRLFEVLALRPAAGTNPDLLVVRFKGVADRNQAETLNGIELSVPKERLPKAGDDEFYYADLIGLAAATVDGRALGTVVGVQNYGAGDLLEIAPPRGDTLLVPFSLAVVPEVDIAGGRVVVDPPVGLLDDESDQDPTP</sequence>
<keyword evidence="2 5" id="KW-0690">Ribosome biogenesis</keyword>
<dbReference type="PANTHER" id="PTHR33692:SF1">
    <property type="entry name" value="RIBOSOME MATURATION FACTOR RIMM"/>
    <property type="match status" value="1"/>
</dbReference>
<evidence type="ECO:0000259" key="6">
    <source>
        <dbReference type="Pfam" id="PF01782"/>
    </source>
</evidence>
<evidence type="ECO:0000313" key="8">
    <source>
        <dbReference type="EMBL" id="SDB06291.1"/>
    </source>
</evidence>